<gene>
    <name evidence="3" type="ORF">BBD42_16115</name>
</gene>
<dbReference type="AlphaFoldDB" id="A0A1B2DJC4"/>
<dbReference type="InterPro" id="IPR042098">
    <property type="entry name" value="TauD-like_sf"/>
</dbReference>
<dbReference type="PANTHER" id="PTHR10696:SF56">
    <property type="entry name" value="TAUD_TFDA-LIKE DOMAIN-CONTAINING PROTEIN"/>
    <property type="match status" value="1"/>
</dbReference>
<sequence>MVEISMKELEEVGYIKLNIPGMIEEDLIAISEQIGIPIKTRLGANVIDRLSPKEKKDAHKNSLSGNHGLNSFPIHTDTAYFKIPARYILLYSVNPGSGGRPTLLYDANKFFNYDKELRFELTNVLYKVVNGRYSFLTTIYNYYQSNYYFRLDRDCMKATSSVGNELLTKIDSIIYPRDLNEVIWNCGDLLIFDNWRILHGRGQSNVIDNDRVLLRISIKERQ</sequence>
<name>A0A1B2DJC4_9BACL</name>
<evidence type="ECO:0000256" key="2">
    <source>
        <dbReference type="ARBA" id="ARBA00023002"/>
    </source>
</evidence>
<dbReference type="InterPro" id="IPR050411">
    <property type="entry name" value="AlphaKG_dependent_hydroxylases"/>
</dbReference>
<dbReference type="PANTHER" id="PTHR10696">
    <property type="entry name" value="GAMMA-BUTYROBETAINE HYDROXYLASE-RELATED"/>
    <property type="match status" value="1"/>
</dbReference>
<evidence type="ECO:0000256" key="1">
    <source>
        <dbReference type="ARBA" id="ARBA00001954"/>
    </source>
</evidence>
<dbReference type="RefSeq" id="WP_099518999.1">
    <property type="nucleotide sequence ID" value="NZ_CP016808.1"/>
</dbReference>
<keyword evidence="2" id="KW-0560">Oxidoreductase</keyword>
<accession>A0A1B2DJC4</accession>
<organism evidence="3">
    <name type="scientific">Paenibacillus sp. BIHB 4019</name>
    <dbReference type="NCBI Taxonomy" id="1870819"/>
    <lineage>
        <taxon>Bacteria</taxon>
        <taxon>Bacillati</taxon>
        <taxon>Bacillota</taxon>
        <taxon>Bacilli</taxon>
        <taxon>Bacillales</taxon>
        <taxon>Paenibacillaceae</taxon>
        <taxon>Paenibacillus</taxon>
    </lineage>
</organism>
<dbReference type="EMBL" id="CP016808">
    <property type="protein sequence ID" value="ANY67824.1"/>
    <property type="molecule type" value="Genomic_DNA"/>
</dbReference>
<evidence type="ECO:0000313" key="3">
    <source>
        <dbReference type="EMBL" id="ANY67824.1"/>
    </source>
</evidence>
<protein>
    <recommendedName>
        <fullName evidence="4">TauD/TfdA-like domain-containing protein</fullName>
    </recommendedName>
</protein>
<reference evidence="3" key="1">
    <citation type="submission" date="2016-08" db="EMBL/GenBank/DDBJ databases">
        <title>Complete Genome Seqeunce of Paenibacillus sp. BIHB 4019 from tea rhizoplane.</title>
        <authorList>
            <person name="Thakur R."/>
            <person name="Swarnkar M.K."/>
            <person name="Gulati A."/>
        </authorList>
    </citation>
    <scope>NUCLEOTIDE SEQUENCE [LARGE SCALE GENOMIC DNA]</scope>
    <source>
        <strain evidence="3">BIHB4019</strain>
    </source>
</reference>
<proteinExistence type="predicted"/>
<evidence type="ECO:0008006" key="4">
    <source>
        <dbReference type="Google" id="ProtNLM"/>
    </source>
</evidence>
<dbReference type="SUPFAM" id="SSF51197">
    <property type="entry name" value="Clavaminate synthase-like"/>
    <property type="match status" value="1"/>
</dbReference>
<dbReference type="GO" id="GO:0016491">
    <property type="term" value="F:oxidoreductase activity"/>
    <property type="evidence" value="ECO:0007669"/>
    <property type="project" value="UniProtKB-KW"/>
</dbReference>
<dbReference type="Gene3D" id="3.60.130.10">
    <property type="entry name" value="Clavaminate synthase-like"/>
    <property type="match status" value="1"/>
</dbReference>
<comment type="cofactor">
    <cofactor evidence="1">
        <name>Fe(2+)</name>
        <dbReference type="ChEBI" id="CHEBI:29033"/>
    </cofactor>
</comment>